<dbReference type="Pfam" id="PF16563">
    <property type="entry name" value="P66_CC"/>
    <property type="match status" value="1"/>
</dbReference>
<feature type="compositionally biased region" description="Polar residues" evidence="6">
    <location>
        <begin position="398"/>
        <end position="414"/>
    </location>
</feature>
<dbReference type="Proteomes" id="UP000015104">
    <property type="component" value="Unassembled WGS sequence"/>
</dbReference>
<dbReference type="STRING" id="32264.T1KIN7"/>
<feature type="region of interest" description="Disordered" evidence="6">
    <location>
        <begin position="419"/>
        <end position="438"/>
    </location>
</feature>
<keyword evidence="2" id="KW-0805">Transcription regulation</keyword>
<dbReference type="OMA" id="THGSAYM"/>
<dbReference type="GO" id="GO:0000122">
    <property type="term" value="P:negative regulation of transcription by RNA polymerase II"/>
    <property type="evidence" value="ECO:0007669"/>
    <property type="project" value="InterPro"/>
</dbReference>
<dbReference type="PANTHER" id="PTHR13455">
    <property type="entry name" value="TRANSCRIPTIONAL REPRESSOR P66-RELATED"/>
    <property type="match status" value="1"/>
</dbReference>
<dbReference type="KEGG" id="tut:107364526"/>
<sequence length="538" mass="58917">MSDLVENHTLMDSLDDLMQNISIDEFELREKEKRIRKLTSILKNEENKLTLMKKVRQSQSQGIHHQRSTPPAHSHSHHHPTPPAHSHSVYNTPPAHSHHHQSPALAAHQQAHVQPPTIRAAHQSRSTTVLNPPITHNRSVNSYGAHPPPPLGLPSHRSNALSAPVIRGPPTSHHHQSLLRPGYHSLNRTPVTTPPNVVLGYPVQDLRAQQSLSHTPNQVKPVRQSDIQVPSNACSSPLANEINQTPAQRLAAAKAALKKQLEKTLLQIVPPKPPPPDLHFIPNANNNEFIYYYGLETIVDFLTGFDQNKSPPEPFECVKCNTDFTPAWKWQDSFDSNQRKLAVCESCVSSNIKKKLRDEHSKRLKTAFYKALQQEQEIEQKISSGAPSPPVPALTPPINSTQNNSQVAGLSNLGNSTHGFGNSSVLPQAPPAHSSFPRHGSAAAAAAAAASATASAAALAASALFTNLPKLTPAQQSLFQAQLQQLAQSLNPQSLSQPQPAHMLPFAPLLYQYGALMNNNDVHRQYLLDMIPPRSLGP</sequence>
<keyword evidence="5" id="KW-0539">Nucleus</keyword>
<dbReference type="OrthoDB" id="8186989at2759"/>
<dbReference type="Gene3D" id="6.10.250.1650">
    <property type="match status" value="1"/>
</dbReference>
<evidence type="ECO:0000313" key="9">
    <source>
        <dbReference type="Proteomes" id="UP000015104"/>
    </source>
</evidence>
<proteinExistence type="predicted"/>
<dbReference type="GO" id="GO:0016581">
    <property type="term" value="C:NuRD complex"/>
    <property type="evidence" value="ECO:0007669"/>
    <property type="project" value="TreeGrafter"/>
</dbReference>
<organism evidence="8 9">
    <name type="scientific">Tetranychus urticae</name>
    <name type="common">Two-spotted spider mite</name>
    <dbReference type="NCBI Taxonomy" id="32264"/>
    <lineage>
        <taxon>Eukaryota</taxon>
        <taxon>Metazoa</taxon>
        <taxon>Ecdysozoa</taxon>
        <taxon>Arthropoda</taxon>
        <taxon>Chelicerata</taxon>
        <taxon>Arachnida</taxon>
        <taxon>Acari</taxon>
        <taxon>Acariformes</taxon>
        <taxon>Trombidiformes</taxon>
        <taxon>Prostigmata</taxon>
        <taxon>Eleutherengona</taxon>
        <taxon>Raphignathae</taxon>
        <taxon>Tetranychoidea</taxon>
        <taxon>Tetranychidae</taxon>
        <taxon>Tetranychus</taxon>
    </lineage>
</organism>
<keyword evidence="9" id="KW-1185">Reference proteome</keyword>
<dbReference type="EnsemblMetazoa" id="tetur12g02020.1">
    <property type="protein sequence ID" value="tetur12g02020.1"/>
    <property type="gene ID" value="tetur12g02020"/>
</dbReference>
<evidence type="ECO:0000256" key="2">
    <source>
        <dbReference type="ARBA" id="ARBA00023015"/>
    </source>
</evidence>
<dbReference type="AlphaFoldDB" id="T1KIN7"/>
<evidence type="ECO:0000259" key="7">
    <source>
        <dbReference type="Pfam" id="PF16563"/>
    </source>
</evidence>
<dbReference type="PANTHER" id="PTHR13455:SF7">
    <property type="entry name" value="SIMJANG, ISOFORM E"/>
    <property type="match status" value="1"/>
</dbReference>
<reference evidence="9" key="1">
    <citation type="submission" date="2011-08" db="EMBL/GenBank/DDBJ databases">
        <authorList>
            <person name="Rombauts S."/>
        </authorList>
    </citation>
    <scope>NUCLEOTIDE SEQUENCE</scope>
    <source>
        <strain evidence="9">London</strain>
    </source>
</reference>
<reference evidence="8" key="2">
    <citation type="submission" date="2015-06" db="UniProtKB">
        <authorList>
            <consortium name="EnsemblMetazoa"/>
        </authorList>
    </citation>
    <scope>IDENTIFICATION</scope>
</reference>
<dbReference type="HOGENOM" id="CLU_014315_3_0_1"/>
<keyword evidence="3" id="KW-0175">Coiled coil</keyword>
<gene>
    <name evidence="8" type="primary">107364526</name>
</gene>
<evidence type="ECO:0000256" key="3">
    <source>
        <dbReference type="ARBA" id="ARBA00023054"/>
    </source>
</evidence>
<feature type="compositionally biased region" description="Polar residues" evidence="6">
    <location>
        <begin position="123"/>
        <end position="142"/>
    </location>
</feature>
<dbReference type="EMBL" id="CAEY01000114">
    <property type="status" value="NOT_ANNOTATED_CDS"/>
    <property type="molecule type" value="Genomic_DNA"/>
</dbReference>
<evidence type="ECO:0000313" key="8">
    <source>
        <dbReference type="EnsemblMetazoa" id="tetur12g02020.1"/>
    </source>
</evidence>
<name>T1KIN7_TETUR</name>
<evidence type="ECO:0000256" key="4">
    <source>
        <dbReference type="ARBA" id="ARBA00023163"/>
    </source>
</evidence>
<dbReference type="eggNOG" id="KOG3740">
    <property type="taxonomic scope" value="Eukaryota"/>
</dbReference>
<accession>T1KIN7</accession>
<dbReference type="InterPro" id="IPR032346">
    <property type="entry name" value="P66_CC"/>
</dbReference>
<feature type="region of interest" description="Disordered" evidence="6">
    <location>
        <begin position="380"/>
        <end position="414"/>
    </location>
</feature>
<feature type="region of interest" description="Disordered" evidence="6">
    <location>
        <begin position="54"/>
        <end position="189"/>
    </location>
</feature>
<feature type="compositionally biased region" description="Low complexity" evidence="6">
    <location>
        <begin position="102"/>
        <end position="112"/>
    </location>
</feature>
<feature type="domain" description="Transcriptional repressor p66 coiled-coil MBD2-interaction" evidence="7">
    <location>
        <begin position="27"/>
        <end position="61"/>
    </location>
</feature>
<protein>
    <recommendedName>
        <fullName evidence="7">Transcriptional repressor p66 coiled-coil MBD2-interaction domain-containing protein</fullName>
    </recommendedName>
</protein>
<evidence type="ECO:0000256" key="6">
    <source>
        <dbReference type="SAM" id="MobiDB-lite"/>
    </source>
</evidence>
<evidence type="ECO:0000256" key="5">
    <source>
        <dbReference type="ARBA" id="ARBA00023242"/>
    </source>
</evidence>
<keyword evidence="4" id="KW-0804">Transcription</keyword>
<evidence type="ECO:0000256" key="1">
    <source>
        <dbReference type="ARBA" id="ARBA00004123"/>
    </source>
</evidence>
<comment type="subcellular location">
    <subcellularLocation>
        <location evidence="1">Nucleus</location>
    </subcellularLocation>
</comment>
<dbReference type="InterPro" id="IPR040386">
    <property type="entry name" value="P66"/>
</dbReference>